<feature type="region of interest" description="Disordered" evidence="1">
    <location>
        <begin position="207"/>
        <end position="305"/>
    </location>
</feature>
<sequence length="305" mass="34201">MPSEDAKLAKKEEVVKKAPAGEEEDEKKSLSAMLQARKKNPTNAGTLTTKSGSKATKVRKEEPQDDDFDEPIKGKGKGSSGSSSKPAAKVKKEEPNSDDDDDDDDDKPIFKKIPASKTDKIKELNKKKVKKEEVNKKTKVYVEAVQIVKKRERKVYEFPGQKRDPPEERDPLRIFYETLFEQIPESEMAQFWLMESGLLPLEMAKKVHEKKQKKNKFTSPVKTITVTKKTQSTTVTKKTPSSAVSSTKTKTTDTKVVSSTKTKATDSKVASKQPKKRKAGDESSEDDSDEDFLITRKNAKKQKTS</sequence>
<organism evidence="2">
    <name type="scientific">Populus alba</name>
    <name type="common">White poplar</name>
    <dbReference type="NCBI Taxonomy" id="43335"/>
    <lineage>
        <taxon>Eukaryota</taxon>
        <taxon>Viridiplantae</taxon>
        <taxon>Streptophyta</taxon>
        <taxon>Embryophyta</taxon>
        <taxon>Tracheophyta</taxon>
        <taxon>Spermatophyta</taxon>
        <taxon>Magnoliopsida</taxon>
        <taxon>eudicotyledons</taxon>
        <taxon>Gunneridae</taxon>
        <taxon>Pentapetalae</taxon>
        <taxon>rosids</taxon>
        <taxon>fabids</taxon>
        <taxon>Malpighiales</taxon>
        <taxon>Salicaceae</taxon>
        <taxon>Saliceae</taxon>
        <taxon>Populus</taxon>
    </lineage>
</organism>
<feature type="compositionally biased region" description="Low complexity" evidence="1">
    <location>
        <begin position="218"/>
        <end position="272"/>
    </location>
</feature>
<gene>
    <name evidence="2" type="ORF">D5086_0000152620</name>
</gene>
<feature type="compositionally biased region" description="Acidic residues" evidence="1">
    <location>
        <begin position="282"/>
        <end position="292"/>
    </location>
</feature>
<dbReference type="STRING" id="43335.A0A4U5Q548"/>
<comment type="caution">
    <text evidence="2">The sequence shown here is derived from an EMBL/GenBank/DDBJ whole genome shotgun (WGS) entry which is preliminary data.</text>
</comment>
<dbReference type="AlphaFoldDB" id="A0A4U5Q548"/>
<dbReference type="PANTHER" id="PTHR33828">
    <property type="entry name" value="OS05G0596200 PROTEIN"/>
    <property type="match status" value="1"/>
</dbReference>
<name>A0A4U5Q548_POPAL</name>
<proteinExistence type="predicted"/>
<feature type="compositionally biased region" description="Basic and acidic residues" evidence="1">
    <location>
        <begin position="1"/>
        <end position="20"/>
    </location>
</feature>
<feature type="compositionally biased region" description="Acidic residues" evidence="1">
    <location>
        <begin position="96"/>
        <end position="106"/>
    </location>
</feature>
<dbReference type="EMBL" id="RCHU01000504">
    <property type="protein sequence ID" value="TKS03265.1"/>
    <property type="molecule type" value="Genomic_DNA"/>
</dbReference>
<reference evidence="2" key="1">
    <citation type="submission" date="2018-10" db="EMBL/GenBank/DDBJ databases">
        <title>Population genomic analysis revealed the cold adaptation of white poplar.</title>
        <authorList>
            <person name="Liu Y.-J."/>
        </authorList>
    </citation>
    <scope>NUCLEOTIDE SEQUENCE [LARGE SCALE GENOMIC DNA]</scope>
    <source>
        <strain evidence="2">PAL-ZL1</strain>
    </source>
</reference>
<dbReference type="PANTHER" id="PTHR33828:SF2">
    <property type="entry name" value="NUCLEOLIN"/>
    <property type="match status" value="1"/>
</dbReference>
<evidence type="ECO:0000313" key="2">
    <source>
        <dbReference type="EMBL" id="TKS03265.1"/>
    </source>
</evidence>
<evidence type="ECO:0000256" key="1">
    <source>
        <dbReference type="SAM" id="MobiDB-lite"/>
    </source>
</evidence>
<accession>A0A4U5Q548</accession>
<feature type="compositionally biased region" description="Basic residues" evidence="1">
    <location>
        <begin position="207"/>
        <end position="216"/>
    </location>
</feature>
<protein>
    <submittedName>
        <fullName evidence="2">Nucleolin-like isoform X1</fullName>
    </submittedName>
</protein>
<feature type="compositionally biased region" description="Polar residues" evidence="1">
    <location>
        <begin position="41"/>
        <end position="54"/>
    </location>
</feature>
<feature type="region of interest" description="Disordered" evidence="1">
    <location>
        <begin position="1"/>
        <end position="117"/>
    </location>
</feature>